<dbReference type="CDD" id="cd03364">
    <property type="entry name" value="TOPRIM_DnaG_primases"/>
    <property type="match status" value="1"/>
</dbReference>
<evidence type="ECO:0000313" key="3">
    <source>
        <dbReference type="EMBL" id="CCH89127.1"/>
    </source>
</evidence>
<dbReference type="CDD" id="cd18809">
    <property type="entry name" value="SF1_C_RecD"/>
    <property type="match status" value="1"/>
</dbReference>
<dbReference type="GO" id="GO:0005737">
    <property type="term" value="C:cytoplasm"/>
    <property type="evidence" value="ECO:0007669"/>
    <property type="project" value="TreeGrafter"/>
</dbReference>
<reference evidence="3 4" key="1">
    <citation type="journal article" date="2012" name="J. Bacteriol.">
        <title>Genome Sequence of Radiation-Resistant Modestobacter marinus Strain BC501, a Representative Actinobacterium That Thrives on Calcareous Stone Surfaces.</title>
        <authorList>
            <person name="Normand P."/>
            <person name="Gury J."/>
            <person name="Pujic P."/>
            <person name="Chouaia B."/>
            <person name="Crotti E."/>
            <person name="Brusetti L."/>
            <person name="Daffonchio D."/>
            <person name="Vacherie B."/>
            <person name="Barbe V."/>
            <person name="Medigue C."/>
            <person name="Calteau A."/>
            <person name="Ghodhbane-Gtari F."/>
            <person name="Essoussi I."/>
            <person name="Nouioui I."/>
            <person name="Abbassi-Ghozzi I."/>
            <person name="Gtari M."/>
        </authorList>
    </citation>
    <scope>NUCLEOTIDE SEQUENCE [LARGE SCALE GENOMIC DNA]</scope>
    <source>
        <strain evidence="4">BC 501</strain>
    </source>
</reference>
<dbReference type="PANTHER" id="PTHR30313:SF2">
    <property type="entry name" value="DNA PRIMASE"/>
    <property type="match status" value="1"/>
</dbReference>
<dbReference type="Pfam" id="PF13155">
    <property type="entry name" value="Toprim_2"/>
    <property type="match status" value="1"/>
</dbReference>
<keyword evidence="3" id="KW-0808">Transferase</keyword>
<dbReference type="PANTHER" id="PTHR30313">
    <property type="entry name" value="DNA PRIMASE"/>
    <property type="match status" value="1"/>
</dbReference>
<gene>
    <name evidence="3" type="primary">dnaG</name>
    <name evidence="3" type="ordered locus">MODMU_3719</name>
</gene>
<dbReference type="Pfam" id="PF08275">
    <property type="entry name" value="DNAG_N"/>
    <property type="match status" value="1"/>
</dbReference>
<evidence type="ECO:0000256" key="1">
    <source>
        <dbReference type="SAM" id="MobiDB-lite"/>
    </source>
</evidence>
<dbReference type="NCBIfam" id="NF041492">
    <property type="entry name" value="MobF"/>
    <property type="match status" value="1"/>
</dbReference>
<organism evidence="3 4">
    <name type="scientific">Modestobacter italicus (strain DSM 44449 / CECT 9708 / BC 501)</name>
    <dbReference type="NCBI Taxonomy" id="2732864"/>
    <lineage>
        <taxon>Bacteria</taxon>
        <taxon>Bacillati</taxon>
        <taxon>Actinomycetota</taxon>
        <taxon>Actinomycetes</taxon>
        <taxon>Geodermatophilales</taxon>
        <taxon>Geodermatophilaceae</taxon>
        <taxon>Modestobacter</taxon>
    </lineage>
</organism>
<keyword evidence="4" id="KW-1185">Reference proteome</keyword>
<dbReference type="SUPFAM" id="SSF56731">
    <property type="entry name" value="DNA primase core"/>
    <property type="match status" value="1"/>
</dbReference>
<dbReference type="InterPro" id="IPR037068">
    <property type="entry name" value="DNA_primase_core_N_sf"/>
</dbReference>
<dbReference type="GO" id="GO:0016779">
    <property type="term" value="F:nucleotidyltransferase activity"/>
    <property type="evidence" value="ECO:0007669"/>
    <property type="project" value="UniProtKB-KW"/>
</dbReference>
<dbReference type="Gene3D" id="3.90.980.10">
    <property type="entry name" value="DNA primase, catalytic core, N-terminal domain"/>
    <property type="match status" value="1"/>
</dbReference>
<feature type="compositionally biased region" description="Low complexity" evidence="1">
    <location>
        <begin position="1776"/>
        <end position="1788"/>
    </location>
</feature>
<feature type="compositionally biased region" description="Basic and acidic residues" evidence="1">
    <location>
        <begin position="504"/>
        <end position="521"/>
    </location>
</feature>
<dbReference type="InterPro" id="IPR006171">
    <property type="entry name" value="TOPRIM_dom"/>
</dbReference>
<dbReference type="SUPFAM" id="SSF52540">
    <property type="entry name" value="P-loop containing nucleoside triphosphate hydrolases"/>
    <property type="match status" value="2"/>
</dbReference>
<dbReference type="InterPro" id="IPR027417">
    <property type="entry name" value="P-loop_NTPase"/>
</dbReference>
<dbReference type="SUPFAM" id="SSF55464">
    <property type="entry name" value="Origin of replication-binding domain, RBD-like"/>
    <property type="match status" value="1"/>
</dbReference>
<dbReference type="eggNOG" id="COG0358">
    <property type="taxonomic scope" value="Bacteria"/>
</dbReference>
<dbReference type="Gene3D" id="3.40.1360.10">
    <property type="match status" value="1"/>
</dbReference>
<feature type="region of interest" description="Disordered" evidence="1">
    <location>
        <begin position="1768"/>
        <end position="1788"/>
    </location>
</feature>
<dbReference type="GO" id="GO:0006269">
    <property type="term" value="P:DNA replication, synthesis of primer"/>
    <property type="evidence" value="ECO:0007669"/>
    <property type="project" value="TreeGrafter"/>
</dbReference>
<evidence type="ECO:0000313" key="4">
    <source>
        <dbReference type="Proteomes" id="UP000006461"/>
    </source>
</evidence>
<dbReference type="InterPro" id="IPR050219">
    <property type="entry name" value="DnaG_primase"/>
</dbReference>
<proteinExistence type="predicted"/>
<dbReference type="EMBL" id="FO203431">
    <property type="protein sequence ID" value="CCH89127.1"/>
    <property type="molecule type" value="Genomic_DNA"/>
</dbReference>
<dbReference type="HOGENOM" id="CLU_001748_1_2_11"/>
<keyword evidence="3" id="KW-0548">Nucleotidyltransferase</keyword>
<evidence type="ECO:0000259" key="2">
    <source>
        <dbReference type="SMART" id="SM00493"/>
    </source>
</evidence>
<accession>I4F0G4</accession>
<dbReference type="Pfam" id="PF13604">
    <property type="entry name" value="AAA_30"/>
    <property type="match status" value="1"/>
</dbReference>
<dbReference type="Proteomes" id="UP000006461">
    <property type="component" value="Chromosome"/>
</dbReference>
<feature type="region of interest" description="Disordered" evidence="1">
    <location>
        <begin position="1384"/>
        <end position="1426"/>
    </location>
</feature>
<protein>
    <submittedName>
        <fullName evidence="3">DNA primase</fullName>
        <ecNumber evidence="3">2.7.7.-</ecNumber>
    </submittedName>
</protein>
<dbReference type="Pfam" id="PF08751">
    <property type="entry name" value="TrwC"/>
    <property type="match status" value="1"/>
</dbReference>
<dbReference type="OrthoDB" id="4524286at2"/>
<feature type="domain" description="Toprim" evidence="2">
    <location>
        <begin position="1586"/>
        <end position="1663"/>
    </location>
</feature>
<dbReference type="PATRIC" id="fig|477641.3.peg.3511"/>
<dbReference type="InterPro" id="IPR034151">
    <property type="entry name" value="TOPRIM_DnaG_bac"/>
</dbReference>
<dbReference type="Gene3D" id="3.40.50.300">
    <property type="entry name" value="P-loop containing nucleotide triphosphate hydrolases"/>
    <property type="match status" value="2"/>
</dbReference>
<dbReference type="InterPro" id="IPR013264">
    <property type="entry name" value="DNAG_N"/>
</dbReference>
<dbReference type="eggNOG" id="COG0507">
    <property type="taxonomic scope" value="Bacteria"/>
</dbReference>
<dbReference type="Gene3D" id="2.30.30.940">
    <property type="match status" value="1"/>
</dbReference>
<dbReference type="EC" id="2.7.7.-" evidence="3"/>
<dbReference type="KEGG" id="mmar:MODMU_3719"/>
<dbReference type="InterPro" id="IPR014862">
    <property type="entry name" value="TrwC"/>
</dbReference>
<dbReference type="STRING" id="477641.MODMU_3719"/>
<dbReference type="SMART" id="SM00493">
    <property type="entry name" value="TOPRIM"/>
    <property type="match status" value="1"/>
</dbReference>
<name>I4F0G4_MODI5</name>
<dbReference type="OMA" id="FQTDHGR"/>
<dbReference type="CDD" id="cd17933">
    <property type="entry name" value="DEXSc_RecD-like"/>
    <property type="match status" value="1"/>
</dbReference>
<feature type="region of interest" description="Disordered" evidence="1">
    <location>
        <begin position="502"/>
        <end position="522"/>
    </location>
</feature>
<sequence length="1824" mass="193697">MTLHKLTAGNGYTYLTRQVAAQDAAGSSGRGLGDYYNEKGESPGTWMCRGLAGVPDFPVGKQVTEAQMVALFGRGRHPNAVQIEQAARAAGMDAERVDQASRLGRPYLVFEQGNEFRRRCASKFREYNASRGLDAAASVPEKERAAVRTEAARAMFAELYGRAPADARELSGHLARISRQSTTAVAGYDLTFSPVKSVSTLWAIAPRGIARVIEKAHDDAVADTLSWLEDHATYTRTGRHGVAQVNVRGLIAAAFTHRDSRAGDPDLHTHVAISNKVQTLDGRWLALDGRPLYKNNVAASERYNTRLEAFLVERLGVRFGERPGTDAGKRPVREIVGVDGPLPRLWSSRRAAIDARRAVLSTRFQTDHGRPPTAVEAIALAQQANLETRRAKHEARSRAEQRSTWRAEALAVLGGERQLRSYLARVLDQATAGAPAFRPSNAWVLQTATQVISTVSSTRATWLESNVRAEAERHVRTVGIRLEDLNRTVDALVGAALSPPLSTRLDKPSRATEPSALRRPDGSSVYTVAGSAIYTSSTVLAAEQSVIAAADRRDGRVTPPSSVDLALLESVANGVTLNAGQEQLVRELATSGARVQLALAPAGTGKTTALSVLAAAWRAGGGDIIGLAPSAAASSVLRDQLGTTTDTLAKLVHALSTGHDVLPWMDTMGPETLVVIDEAGMAGTADLASVVEFVTGAGGSVRLIGDDRQLAAIGAGGLLRDLATRYGAVTLTQVVRFTHPDTGEANPAEGAASLALREGDPAALAYYVDHGRIHVGDVSTVTEDAYSVWAADRAAGRDAILLAPTRGLAAELNTRARHDRLAREGQPSGPEVTLVDGSRASVGDVIFTRRNRRRLQTSATDWVKNGDRWTVAAVDPSGAIDVVDERTGRQVTLPADYVHRHVALGYATTVHAAQGVTADRSYVLATGVESRQQLYVAMTRGRHENHVFLAVAGDGDPHSAITRDALLPPTAVELLGRVLDRDDASISAGSWARTLADPAARLGKSSDCYHHALTTAAEQQLGRAAVEAIDSASEAAVSGLTLHDAYPALRGRLALCALAGHDPAALLHGALRSPRGLEDARDVAAVLDWRIDPGSLSSTEVAPLPWLPGVPQTLAANSEWGPYLDERQREVAALADEVSEQARSWTPVSAPTWARPFLDRDVALVADLAVWRAAHGVDHGDLRPTGPAQRAAVDARVQRTLDARAAQLVGEAGSATARWRPLVDGLDPRVASDPYWPLLADRLSIAERAGVDVAAVLRAAGGQRLPDEQPAAALWWRVSAHLSPAAATATQPSARSLRPSWTSDLIDVLGATAANRVAADPAWPGLIAAVERGRDAGWQPADLLSTAFDLLRSGQPDDEELRPEELAIAIAWRIGQLLESDRRISKEQSTTDDVPDWSIGLTEPDETEPAPEPTLDPLRSLADDDGEAQPGRVRLLELNEQAAVFFTSHFRDAWAPGYLARRLGMDKTGNVDALEGFTIGYAPANWTALTDHLRQLGATDAEIVAAGLGSYASTGRVIDRFRDRLVFAIRGGDGIRGWIGRRNPARDDDRGHGSPKYLNTAQTELFTKGNEMYGLTEAMPALAAGATPVLVEGPLDVLAVTLAGRGAYVGIAPLGTSFTDAQADLLRPHIQPGRRGVIVATDADRAGRLAAEGAFWRLTARGDDPGQLVSPAGKDPAEVLEMAGPEALRRALDSSASLAASIVRARVDDFADRLDTVEGQVLATRQAAAVIAALPPSSWPAHLVDVIVRTGIAPDIAAAEVMDAASRNDLASPDDGTASTGAATAPAGWLPRSTANRALAVSDREALAAAGPRILAPMGAPLQR</sequence>